<dbReference type="AlphaFoldDB" id="A0A9Q3WQ00"/>
<dbReference type="InterPro" id="IPR022243">
    <property type="entry name" value="DUF3768"/>
</dbReference>
<name>A0A9Q3WQ00_9RHOB</name>
<sequence length="192" mass="21186">MARVIPTCAPEKEVTMGIMQDDDVGDIGAVPVCKSCGSERVALDAWACWNPEYGLWELENVFDDAHCHACEGETTLVWKRLDGAVPRQAIRELNDRFRRDGLGNGSVMVTSGVQAFGAEFVLKAVQAVRTFDQFSEDNDPWGEHDFGAVEVDGARIFWKIDCYDPTLTAGSENPANEALTHRVLTIMLAGEY</sequence>
<reference evidence="1" key="1">
    <citation type="journal article" date="2021" name="Environ. Microbiol.">
        <title>Cryptic niche differentiation of novel sediment ecotypes of Rugeria pomeroyi correlates with nitrate respiration.</title>
        <authorList>
            <person name="Lin X."/>
            <person name="McNichol J."/>
            <person name="Chu X."/>
            <person name="Qian Y."/>
            <person name="Luo H."/>
        </authorList>
    </citation>
    <scope>NUCLEOTIDE SEQUENCE</scope>
    <source>
        <strain evidence="1">SZCCDBB064</strain>
    </source>
</reference>
<accession>A0A9Q3WQ00</accession>
<dbReference type="Pfam" id="PF12599">
    <property type="entry name" value="DUF3768"/>
    <property type="match status" value="1"/>
</dbReference>
<organism evidence="1 2">
    <name type="scientific">Ruegeria pomeroyi</name>
    <dbReference type="NCBI Taxonomy" id="89184"/>
    <lineage>
        <taxon>Bacteria</taxon>
        <taxon>Pseudomonadati</taxon>
        <taxon>Pseudomonadota</taxon>
        <taxon>Alphaproteobacteria</taxon>
        <taxon>Rhodobacterales</taxon>
        <taxon>Roseobacteraceae</taxon>
        <taxon>Ruegeria</taxon>
    </lineage>
</organism>
<gene>
    <name evidence="1" type="ORF">KBY27_21930</name>
</gene>
<comment type="caution">
    <text evidence="1">The sequence shown here is derived from an EMBL/GenBank/DDBJ whole genome shotgun (WGS) entry which is preliminary data.</text>
</comment>
<evidence type="ECO:0000313" key="2">
    <source>
        <dbReference type="Proteomes" id="UP000813672"/>
    </source>
</evidence>
<dbReference type="Proteomes" id="UP000813672">
    <property type="component" value="Unassembled WGS sequence"/>
</dbReference>
<evidence type="ECO:0000313" key="1">
    <source>
        <dbReference type="EMBL" id="MCE8540131.1"/>
    </source>
</evidence>
<dbReference type="EMBL" id="JAGQAF010000022">
    <property type="protein sequence ID" value="MCE8540131.1"/>
    <property type="molecule type" value="Genomic_DNA"/>
</dbReference>
<proteinExistence type="predicted"/>
<protein>
    <submittedName>
        <fullName evidence="1">DUF3768 domain-containing protein</fullName>
    </submittedName>
</protein>